<dbReference type="GO" id="GO:0003918">
    <property type="term" value="F:DNA topoisomerase type II (double strand cut, ATP-hydrolyzing) activity"/>
    <property type="evidence" value="ECO:0007669"/>
    <property type="project" value="UniProtKB-EC"/>
</dbReference>
<comment type="subcellular location">
    <subcellularLocation>
        <location evidence="7">Cell membrane</location>
        <topology evidence="7">Peripheral membrane protein</topology>
    </subcellularLocation>
</comment>
<evidence type="ECO:0000313" key="11">
    <source>
        <dbReference type="Proteomes" id="UP001596303"/>
    </source>
</evidence>
<keyword evidence="2 7" id="KW-1003">Cell membrane</keyword>
<dbReference type="NCBIfam" id="TIGR01062">
    <property type="entry name" value="parC_Gneg"/>
    <property type="match status" value="1"/>
</dbReference>
<dbReference type="SMART" id="SM00434">
    <property type="entry name" value="TOP4c"/>
    <property type="match status" value="1"/>
</dbReference>
<dbReference type="PROSITE" id="PS52040">
    <property type="entry name" value="TOPO_IIA"/>
    <property type="match status" value="1"/>
</dbReference>
<dbReference type="SUPFAM" id="SSF101904">
    <property type="entry name" value="GyrA/ParC C-terminal domain-like"/>
    <property type="match status" value="1"/>
</dbReference>
<dbReference type="EC" id="5.6.2.2" evidence="7"/>
<dbReference type="RefSeq" id="WP_377380752.1">
    <property type="nucleotide sequence ID" value="NZ_JBHSSW010000066.1"/>
</dbReference>
<dbReference type="InterPro" id="IPR002205">
    <property type="entry name" value="Topo_IIA_dom_A"/>
</dbReference>
<dbReference type="Proteomes" id="UP001596303">
    <property type="component" value="Unassembled WGS sequence"/>
</dbReference>
<proteinExistence type="inferred from homology"/>
<dbReference type="InterPro" id="IPR013758">
    <property type="entry name" value="Topo_IIA_A/C_ab"/>
</dbReference>
<comment type="caution">
    <text evidence="10">The sequence shown here is derived from an EMBL/GenBank/DDBJ whole genome shotgun (WGS) entry which is preliminary data.</text>
</comment>
<keyword evidence="4 7" id="KW-0238">DNA-binding</keyword>
<dbReference type="HAMAP" id="MF_00936">
    <property type="entry name" value="ParC_type1"/>
    <property type="match status" value="1"/>
</dbReference>
<dbReference type="PANTHER" id="PTHR43493">
    <property type="entry name" value="DNA GYRASE/TOPOISOMERASE SUBUNIT A"/>
    <property type="match status" value="1"/>
</dbReference>
<dbReference type="Pfam" id="PF00521">
    <property type="entry name" value="DNA_topoisoIV"/>
    <property type="match status" value="1"/>
</dbReference>
<dbReference type="InterPro" id="IPR050220">
    <property type="entry name" value="Type_II_DNA_Topoisomerases"/>
</dbReference>
<feature type="domain" description="Topo IIA-type catalytic" evidence="9">
    <location>
        <begin position="38"/>
        <end position="503"/>
    </location>
</feature>
<evidence type="ECO:0000313" key="10">
    <source>
        <dbReference type="EMBL" id="MFC6199592.1"/>
    </source>
</evidence>
<dbReference type="NCBIfam" id="NF004044">
    <property type="entry name" value="PRK05561.1"/>
    <property type="match status" value="1"/>
</dbReference>
<dbReference type="PANTHER" id="PTHR43493:SF1">
    <property type="entry name" value="DNA TOPOISOMERASE 4 SUBUNIT A"/>
    <property type="match status" value="1"/>
</dbReference>
<dbReference type="InterPro" id="IPR005742">
    <property type="entry name" value="TopoIV_A_Gneg"/>
</dbReference>
<comment type="catalytic activity">
    <reaction evidence="1 7 8">
        <text>ATP-dependent breakage, passage and rejoining of double-stranded DNA.</text>
        <dbReference type="EC" id="5.6.2.2"/>
    </reaction>
</comment>
<evidence type="ECO:0000259" key="9">
    <source>
        <dbReference type="PROSITE" id="PS52040"/>
    </source>
</evidence>
<evidence type="ECO:0000256" key="6">
    <source>
        <dbReference type="ARBA" id="ARBA00023235"/>
    </source>
</evidence>
<dbReference type="Gene3D" id="3.30.1360.40">
    <property type="match status" value="1"/>
</dbReference>
<dbReference type="Gene3D" id="3.90.199.10">
    <property type="entry name" value="Topoisomerase II, domain 5"/>
    <property type="match status" value="1"/>
</dbReference>
<dbReference type="CDD" id="cd00187">
    <property type="entry name" value="TOP4c"/>
    <property type="match status" value="1"/>
</dbReference>
<keyword evidence="6 7" id="KW-0413">Isomerase</keyword>
<evidence type="ECO:0000256" key="8">
    <source>
        <dbReference type="PROSITE-ProRule" id="PRU01384"/>
    </source>
</evidence>
<evidence type="ECO:0000256" key="7">
    <source>
        <dbReference type="HAMAP-Rule" id="MF_00936"/>
    </source>
</evidence>
<comment type="similarity">
    <text evidence="7">Belongs to the type II topoisomerase GyrA/ParC subunit family. ParC type 1 subfamily.</text>
</comment>
<dbReference type="EMBL" id="JBHSSW010000066">
    <property type="protein sequence ID" value="MFC6199592.1"/>
    <property type="molecule type" value="Genomic_DNA"/>
</dbReference>
<keyword evidence="5 7" id="KW-0472">Membrane</keyword>
<evidence type="ECO:0000256" key="5">
    <source>
        <dbReference type="ARBA" id="ARBA00023136"/>
    </source>
</evidence>
<feature type="site" description="Interaction with DNA" evidence="7">
    <location>
        <position position="84"/>
    </location>
</feature>
<accession>A0ABW1SDD2</accession>
<comment type="subunit">
    <text evidence="7">Heterotetramer composed of ParC and ParE.</text>
</comment>
<feature type="site" description="Transition state stabilizer" evidence="7">
    <location>
        <position position="125"/>
    </location>
</feature>
<dbReference type="Gene3D" id="1.10.268.10">
    <property type="entry name" value="Topoisomerase, domain 3"/>
    <property type="match status" value="1"/>
</dbReference>
<evidence type="ECO:0000256" key="1">
    <source>
        <dbReference type="ARBA" id="ARBA00000185"/>
    </source>
</evidence>
<dbReference type="SUPFAM" id="SSF56719">
    <property type="entry name" value="Type II DNA topoisomerase"/>
    <property type="match status" value="1"/>
</dbReference>
<reference evidence="11" key="1">
    <citation type="journal article" date="2019" name="Int. J. Syst. Evol. Microbiol.">
        <title>The Global Catalogue of Microorganisms (GCM) 10K type strain sequencing project: providing services to taxonomists for standard genome sequencing and annotation.</title>
        <authorList>
            <consortium name="The Broad Institute Genomics Platform"/>
            <consortium name="The Broad Institute Genome Sequencing Center for Infectious Disease"/>
            <person name="Wu L."/>
            <person name="Ma J."/>
        </authorList>
    </citation>
    <scope>NUCLEOTIDE SEQUENCE [LARGE SCALE GENOMIC DNA]</scope>
    <source>
        <strain evidence="11">CGMCC-1.15741</strain>
    </source>
</reference>
<evidence type="ECO:0000256" key="4">
    <source>
        <dbReference type="ARBA" id="ARBA00023125"/>
    </source>
</evidence>
<dbReference type="InterPro" id="IPR035516">
    <property type="entry name" value="Gyrase/topoIV_suA_C"/>
</dbReference>
<comment type="function">
    <text evidence="7">Topoisomerase IV is essential for chromosome segregation. It relaxes supercoiled DNA. Performs the decatenation events required during the replication of a circular DNA molecule.</text>
</comment>
<dbReference type="InterPro" id="IPR013760">
    <property type="entry name" value="Topo_IIA-like_dom_sf"/>
</dbReference>
<dbReference type="Gene3D" id="2.120.10.90">
    <property type="entry name" value="DNA gyrase/topoisomerase IV, subunit A, C-terminal"/>
    <property type="match status" value="1"/>
</dbReference>
<keyword evidence="3 7" id="KW-0799">Topoisomerase</keyword>
<dbReference type="InterPro" id="IPR013757">
    <property type="entry name" value="Topo_IIA_A_a_sf"/>
</dbReference>
<evidence type="ECO:0000256" key="3">
    <source>
        <dbReference type="ARBA" id="ARBA00023029"/>
    </source>
</evidence>
<feature type="site" description="Interaction with DNA" evidence="7">
    <location>
        <position position="46"/>
    </location>
</feature>
<evidence type="ECO:0000256" key="2">
    <source>
        <dbReference type="ARBA" id="ARBA00022475"/>
    </source>
</evidence>
<feature type="site" description="Interaction with DNA" evidence="7">
    <location>
        <position position="82"/>
    </location>
</feature>
<keyword evidence="11" id="KW-1185">Reference proteome</keyword>
<dbReference type="InterPro" id="IPR006691">
    <property type="entry name" value="GyrA/parC_rep"/>
</dbReference>
<organism evidence="10 11">
    <name type="scientific">Ponticaulis profundi</name>
    <dbReference type="NCBI Taxonomy" id="2665222"/>
    <lineage>
        <taxon>Bacteria</taxon>
        <taxon>Pseudomonadati</taxon>
        <taxon>Pseudomonadota</taxon>
        <taxon>Alphaproteobacteria</taxon>
        <taxon>Hyphomonadales</taxon>
        <taxon>Hyphomonadaceae</taxon>
        <taxon>Ponticaulis</taxon>
    </lineage>
</organism>
<dbReference type="Pfam" id="PF03989">
    <property type="entry name" value="DNA_gyraseA_C"/>
    <property type="match status" value="3"/>
</dbReference>
<name>A0ABW1SDD2_9PROT</name>
<sequence length="744" mass="82846">MADLIDDGEENIIDEPLSEALSKRYLAYALSTITSRALPDVRDGLKPVQRRILYAMRELKLNPDASYRKCAKIVGEVMGNYHPHGDSAIYDTLVRLAQSFSVRYPLVDGQGNFGNIDGDSAAAMRYTESRMTAAAKLLLDGLDEDAVDFRDTYDEQDSEPVVLPAAYPNLLANGATGIAVGMATSIPPHNAAELIDACLMLIERKSTTTEELLEVMPGPDFPTGGTLVEDKANILEAYETGRGGFRVRAKWEKEDLGRGTWQIVVTEIPFQVQKGKLIERLAELIDGKKVPLLGDVRDESAEDIRLVLEPKSKTVDPDMLMESLFKLSDLENRFSMNLNVLDRGAPKVMGLKDVLLAYLAHRREVITRQAQFRLDKAEARLEVLAGYLIAFLNLDEVIRIIREEDHPKAELIKTFDLTENQAEAILNMRLRSLRKLEEFEIRKEHEELEKVRDSLQALIASERRQWTEVAKGLKEARKVFDPETDLGRRRSVFGEAPIHDGDMVAEALIVREPITVVLSEQGWIRALKGHSNDLDKVKFKDGDALHLYCKLETTDKLILMSSDGRAFTLGADKLPGGRGQGEPIRLQIDLEQEKAIIDMFKYTADQKRFMASTAGYGFICPEAELLSARKAGKQVVNCPGDSVLLCCKPAEGDMAAVIGENRKLLIYEASELPEMPRGKGVKLQSYKDGGLADAKLFNGEDGFSVTDGSGRQRTFPDWRDWVGRRAGAGRMAPRGFPRNGTFEG</sequence>
<gene>
    <name evidence="7 10" type="primary">parC</name>
    <name evidence="10" type="ORF">ACFQDM_16040</name>
</gene>
<protein>
    <recommendedName>
        <fullName evidence="7">DNA topoisomerase 4 subunit A</fullName>
        <ecNumber evidence="7">5.6.2.2</ecNumber>
    </recommendedName>
    <alternativeName>
        <fullName evidence="7">Topoisomerase IV subunit A</fullName>
    </alternativeName>
</protein>
<feature type="active site" description="O-(5'-phospho-DNA)-tyrosine intermediate" evidence="7 8">
    <location>
        <position position="126"/>
    </location>
</feature>